<organism evidence="5 6">
    <name type="scientific">Pseudooceanicola nanhaiensis</name>
    <dbReference type="NCBI Taxonomy" id="375761"/>
    <lineage>
        <taxon>Bacteria</taxon>
        <taxon>Pseudomonadati</taxon>
        <taxon>Pseudomonadota</taxon>
        <taxon>Alphaproteobacteria</taxon>
        <taxon>Rhodobacterales</taxon>
        <taxon>Paracoccaceae</taxon>
        <taxon>Pseudooceanicola</taxon>
    </lineage>
</organism>
<dbReference type="InterPro" id="IPR025195">
    <property type="entry name" value="GTA_TIM_dom"/>
</dbReference>
<feature type="domain" description="Rcc01698-like C-terminal" evidence="4">
    <location>
        <begin position="1050"/>
        <end position="1150"/>
    </location>
</feature>
<keyword evidence="6" id="KW-1185">Reference proteome</keyword>
<feature type="region of interest" description="Disordered" evidence="1">
    <location>
        <begin position="663"/>
        <end position="682"/>
    </location>
</feature>
<dbReference type="InterPro" id="IPR017853">
    <property type="entry name" value="GH"/>
</dbReference>
<dbReference type="CDD" id="cd19607">
    <property type="entry name" value="GTA_TIM-barrel-like"/>
    <property type="match status" value="1"/>
</dbReference>
<evidence type="ECO:0000256" key="1">
    <source>
        <dbReference type="SAM" id="MobiDB-lite"/>
    </source>
</evidence>
<dbReference type="Pfam" id="PF23666">
    <property type="entry name" value="Rcc01698_C"/>
    <property type="match status" value="1"/>
</dbReference>
<name>A0A917WAT3_9RHOB</name>
<evidence type="ECO:0000259" key="3">
    <source>
        <dbReference type="Pfam" id="PF13550"/>
    </source>
</evidence>
<feature type="domain" description="Tip attachment protein J" evidence="3">
    <location>
        <begin position="799"/>
        <end position="959"/>
    </location>
</feature>
<dbReference type="InterPro" id="IPR056490">
    <property type="entry name" value="Rcc01698_C"/>
</dbReference>
<feature type="domain" description="GTA TIM-barrel-like" evidence="2">
    <location>
        <begin position="443"/>
        <end position="738"/>
    </location>
</feature>
<accession>A0A917WAT3</accession>
<dbReference type="EMBL" id="BMLF01000001">
    <property type="protein sequence ID" value="GGL85291.1"/>
    <property type="molecule type" value="Genomic_DNA"/>
</dbReference>
<gene>
    <name evidence="5" type="ORF">GCM10011534_03990</name>
</gene>
<dbReference type="SUPFAM" id="SSF51445">
    <property type="entry name" value="(Trans)glycosidases"/>
    <property type="match status" value="1"/>
</dbReference>
<dbReference type="Proteomes" id="UP000649829">
    <property type="component" value="Unassembled WGS sequence"/>
</dbReference>
<protein>
    <submittedName>
        <fullName evidence="5">Phage host specificity protein</fullName>
    </submittedName>
</protein>
<comment type="caution">
    <text evidence="5">The sequence shown here is derived from an EMBL/GenBank/DDBJ whole genome shotgun (WGS) entry which is preliminary data.</text>
</comment>
<reference evidence="5" key="1">
    <citation type="journal article" date="2014" name="Int. J. Syst. Evol. Microbiol.">
        <title>Complete genome sequence of Corynebacterium casei LMG S-19264T (=DSM 44701T), isolated from a smear-ripened cheese.</title>
        <authorList>
            <consortium name="US DOE Joint Genome Institute (JGI-PGF)"/>
            <person name="Walter F."/>
            <person name="Albersmeier A."/>
            <person name="Kalinowski J."/>
            <person name="Ruckert C."/>
        </authorList>
    </citation>
    <scope>NUCLEOTIDE SEQUENCE</scope>
    <source>
        <strain evidence="5">CGMCC 1.6293</strain>
    </source>
</reference>
<dbReference type="Pfam" id="PF13550">
    <property type="entry name" value="Phage-tail_3"/>
    <property type="match status" value="1"/>
</dbReference>
<evidence type="ECO:0000259" key="2">
    <source>
        <dbReference type="Pfam" id="PF13547"/>
    </source>
</evidence>
<evidence type="ECO:0000313" key="6">
    <source>
        <dbReference type="Proteomes" id="UP000649829"/>
    </source>
</evidence>
<reference evidence="5" key="2">
    <citation type="submission" date="2020-09" db="EMBL/GenBank/DDBJ databases">
        <authorList>
            <person name="Sun Q."/>
            <person name="Zhou Y."/>
        </authorList>
    </citation>
    <scope>NUCLEOTIDE SEQUENCE</scope>
    <source>
        <strain evidence="5">CGMCC 1.6293</strain>
    </source>
</reference>
<proteinExistence type="predicted"/>
<evidence type="ECO:0000259" key="4">
    <source>
        <dbReference type="Pfam" id="PF23666"/>
    </source>
</evidence>
<evidence type="ECO:0000313" key="5">
    <source>
        <dbReference type="EMBL" id="GGL85291.1"/>
    </source>
</evidence>
<dbReference type="InterPro" id="IPR032876">
    <property type="entry name" value="J_dom"/>
</dbReference>
<sequence>MATIILSAVGAAVGSSIGGSVVGLSTAAVGRFAGATLGRLIDQRLLGQGSDVVESGRVDRFRLTGAGEGDPVARLYGRMRLPGQVIWASQFEEIVTVSGGGKGGPRAPETRSHAYRVSLAVALCEGAISGIGRIWADGVEIAQDTLGLRVYHGTEDQLPDPKIEAVEGAGRAPAYRGTAYVVFEDLALAPFGNRVPQFAIETIRPAPADEPVGAFSPARAVRAVAMLPGCGEYALATTPVSFDEGHGRVRMANVHTASGKSDFTTALDQMDASLVACEGVSLVVSWFGNDLRCGACEVRPRVEQTLADGRGMPWQVAGLSRAAAGEVGRDGDDRPVYGGTPADASVIEAIRELNARGKRVMFYPFVLMEQMAGNGLPDPWSAAGNQPVLPWRGRITCSVAPGREGSPDGTATAAAEVAAFFGTAAAADFSLAGGVGYTGPAEWRFRRFILHCAALCAAAGGVDAFCIGSEMRGLTQVRGPGNSFPAVAALRDLAAEVRALLPDAKIGYAADWSEYFGHHPQDGSGDVFFHLDPLWADDTIDFVGIDNYMPLSDWREGDDHADAAWGSVYDPDYLASNVEGGEGYAWYYHSPEAEAAQIRTPIEDGAHGEDWVFRYKDVRNWWANAHHDRIGGVRQAGATDWMPGMKPVWFTELGCPAVDKGTNQPNVFHDPKSSESFLPRHSTGRRDEVIQARYLEVMHRYWSDPAHNPVSPVYGGRMLDLDRMHVWAWDARPFPAFPSTEEAWSDGANYRVGHWITGRASGRGLDSLVSEICREAGLEDVDVSDLHGHVSGYAVEEVGAARGALQPLMLRHGFDAVERDGALRFVMRDGRADADLGEADLAVTDELEGRIEETRAGQAEMAGRVRLRFVQADAEFAVVAEEAVMPDQASRGVATSEMALAMTRGEGRQVLERWLTEARVARDTVRLALPPSRRDLGAGDVLRLPVADGAGLFRVDGVEQAAHQIVEAVRIEPETYRPVDMAEDEVALSRFVPPVPVLPVFMDLPLITGEEVPHAPHVAVTAKPWPGAVAVYAADEDAGYRLNTEITRRATVGVTESALAAGPVGLVDRGEGLSVRLTSGALASVSDRALLGGANLAAIGDGTPGNWELFQFRDAVMTGPDTWLLSQRLRGQLGSDALMPALWPVGSRFVLLDRAPEQIGLTLGQRRLARHYRYGPALRPVDDPAYGHAVLAFDGNGLRPYAPVHLRGAWTGGDLSVGWIRRTRIGGDGWDGVEVPLAEEAELYLVRVMQAGGLLREAQTGAPGWVYTAAMQAADGLTPGLFEVQVAQVSALYGAGPFRGLSLSA</sequence>
<dbReference type="Pfam" id="PF13547">
    <property type="entry name" value="GTA_TIM"/>
    <property type="match status" value="1"/>
</dbReference>
<dbReference type="Gene3D" id="3.20.20.80">
    <property type="entry name" value="Glycosidases"/>
    <property type="match status" value="1"/>
</dbReference>
<dbReference type="RefSeq" id="WP_028285352.1">
    <property type="nucleotide sequence ID" value="NZ_BMLF01000001.1"/>
</dbReference>